<dbReference type="Gene3D" id="3.40.50.2300">
    <property type="match status" value="1"/>
</dbReference>
<dbReference type="SMART" id="SM00388">
    <property type="entry name" value="HisKA"/>
    <property type="match status" value="1"/>
</dbReference>
<evidence type="ECO:0000259" key="11">
    <source>
        <dbReference type="PROSITE" id="PS50113"/>
    </source>
</evidence>
<dbReference type="PROSITE" id="PS50113">
    <property type="entry name" value="PAC"/>
    <property type="match status" value="1"/>
</dbReference>
<dbReference type="InterPro" id="IPR000700">
    <property type="entry name" value="PAS-assoc_C"/>
</dbReference>
<dbReference type="InterPro" id="IPR005467">
    <property type="entry name" value="His_kinase_dom"/>
</dbReference>
<keyword evidence="13" id="KW-1185">Reference proteome</keyword>
<dbReference type="InterPro" id="IPR036097">
    <property type="entry name" value="HisK_dim/P_sf"/>
</dbReference>
<dbReference type="InterPro" id="IPR013656">
    <property type="entry name" value="PAS_4"/>
</dbReference>
<dbReference type="InterPro" id="IPR004358">
    <property type="entry name" value="Sig_transdc_His_kin-like_C"/>
</dbReference>
<dbReference type="InterPro" id="IPR003594">
    <property type="entry name" value="HATPase_dom"/>
</dbReference>
<feature type="domain" description="PAC" evidence="11">
    <location>
        <begin position="261"/>
        <end position="316"/>
    </location>
</feature>
<reference evidence="12" key="1">
    <citation type="submission" date="2020-08" db="EMBL/GenBank/DDBJ databases">
        <title>Ramlibacter sp. USB13 16S ribosomal RNA gene genome sequencing and assembly.</title>
        <authorList>
            <person name="Kang M."/>
        </authorList>
    </citation>
    <scope>NUCLEOTIDE SEQUENCE</scope>
    <source>
        <strain evidence="12">USB13</strain>
    </source>
</reference>
<accession>A0A923MUZ7</accession>
<evidence type="ECO:0000256" key="2">
    <source>
        <dbReference type="ARBA" id="ARBA00004429"/>
    </source>
</evidence>
<dbReference type="SUPFAM" id="SSF47384">
    <property type="entry name" value="Homodimeric domain of signal transducing histidine kinase"/>
    <property type="match status" value="1"/>
</dbReference>
<dbReference type="Gene3D" id="3.30.565.10">
    <property type="entry name" value="Histidine kinase-like ATPase, C-terminal domain"/>
    <property type="match status" value="1"/>
</dbReference>
<dbReference type="PANTHER" id="PTHR43547:SF2">
    <property type="entry name" value="HYBRID SIGNAL TRANSDUCTION HISTIDINE KINASE C"/>
    <property type="match status" value="1"/>
</dbReference>
<evidence type="ECO:0000256" key="7">
    <source>
        <dbReference type="PROSITE-ProRule" id="PRU00169"/>
    </source>
</evidence>
<dbReference type="GO" id="GO:0000155">
    <property type="term" value="F:phosphorelay sensor kinase activity"/>
    <property type="evidence" value="ECO:0007669"/>
    <property type="project" value="InterPro"/>
</dbReference>
<dbReference type="SUPFAM" id="SSF52172">
    <property type="entry name" value="CheY-like"/>
    <property type="match status" value="1"/>
</dbReference>
<feature type="modified residue" description="4-aspartylphosphate" evidence="7">
    <location>
        <position position="616"/>
    </location>
</feature>
<dbReference type="SUPFAM" id="SSF55874">
    <property type="entry name" value="ATPase domain of HSP90 chaperone/DNA topoisomerase II/histidine kinase"/>
    <property type="match status" value="1"/>
</dbReference>
<keyword evidence="5" id="KW-0808">Transferase</keyword>
<evidence type="ECO:0000256" key="6">
    <source>
        <dbReference type="ARBA" id="ARBA00022777"/>
    </source>
</evidence>
<keyword evidence="6" id="KW-0418">Kinase</keyword>
<gene>
    <name evidence="12" type="ORF">H8N03_14895</name>
</gene>
<evidence type="ECO:0000256" key="4">
    <source>
        <dbReference type="ARBA" id="ARBA00022553"/>
    </source>
</evidence>
<feature type="region of interest" description="Disordered" evidence="8">
    <location>
        <begin position="545"/>
        <end position="564"/>
    </location>
</feature>
<dbReference type="GO" id="GO:0005886">
    <property type="term" value="C:plasma membrane"/>
    <property type="evidence" value="ECO:0007669"/>
    <property type="project" value="UniProtKB-SubCell"/>
</dbReference>
<dbReference type="Pfam" id="PF00072">
    <property type="entry name" value="Response_reg"/>
    <property type="match status" value="1"/>
</dbReference>
<dbReference type="InterPro" id="IPR035965">
    <property type="entry name" value="PAS-like_dom_sf"/>
</dbReference>
<protein>
    <recommendedName>
        <fullName evidence="3">histidine kinase</fullName>
        <ecNumber evidence="3">2.7.13.3</ecNumber>
    </recommendedName>
</protein>
<dbReference type="PROSITE" id="PS50109">
    <property type="entry name" value="HIS_KIN"/>
    <property type="match status" value="1"/>
</dbReference>
<dbReference type="InterPro" id="IPR001789">
    <property type="entry name" value="Sig_transdc_resp-reg_receiver"/>
</dbReference>
<dbReference type="SMART" id="SM00387">
    <property type="entry name" value="HATPase_c"/>
    <property type="match status" value="1"/>
</dbReference>
<dbReference type="CDD" id="cd17580">
    <property type="entry name" value="REC_2_DhkD-like"/>
    <property type="match status" value="1"/>
</dbReference>
<dbReference type="Pfam" id="PF02518">
    <property type="entry name" value="HATPase_c"/>
    <property type="match status" value="1"/>
</dbReference>
<dbReference type="InterPro" id="IPR036890">
    <property type="entry name" value="HATPase_C_sf"/>
</dbReference>
<proteinExistence type="predicted"/>
<comment type="caution">
    <text evidence="12">The sequence shown here is derived from an EMBL/GenBank/DDBJ whole genome shotgun (WGS) entry which is preliminary data.</text>
</comment>
<dbReference type="Gene3D" id="3.30.450.20">
    <property type="entry name" value="PAS domain"/>
    <property type="match status" value="2"/>
</dbReference>
<dbReference type="Gene3D" id="1.10.287.130">
    <property type="match status" value="1"/>
</dbReference>
<dbReference type="Pfam" id="PF08448">
    <property type="entry name" value="PAS_4"/>
    <property type="match status" value="1"/>
</dbReference>
<organism evidence="12 13">
    <name type="scientific">Ramlibacter cellulosilyticus</name>
    <dbReference type="NCBI Taxonomy" id="2764187"/>
    <lineage>
        <taxon>Bacteria</taxon>
        <taxon>Pseudomonadati</taxon>
        <taxon>Pseudomonadota</taxon>
        <taxon>Betaproteobacteria</taxon>
        <taxon>Burkholderiales</taxon>
        <taxon>Comamonadaceae</taxon>
        <taxon>Ramlibacter</taxon>
    </lineage>
</organism>
<dbReference type="PROSITE" id="PS50110">
    <property type="entry name" value="RESPONSE_REGULATORY"/>
    <property type="match status" value="1"/>
</dbReference>
<dbReference type="InterPro" id="IPR003661">
    <property type="entry name" value="HisK_dim/P_dom"/>
</dbReference>
<evidence type="ECO:0000259" key="9">
    <source>
        <dbReference type="PROSITE" id="PS50109"/>
    </source>
</evidence>
<evidence type="ECO:0000256" key="8">
    <source>
        <dbReference type="SAM" id="MobiDB-lite"/>
    </source>
</evidence>
<dbReference type="Pfam" id="PF00512">
    <property type="entry name" value="HisKA"/>
    <property type="match status" value="1"/>
</dbReference>
<evidence type="ECO:0000259" key="10">
    <source>
        <dbReference type="PROSITE" id="PS50110"/>
    </source>
</evidence>
<evidence type="ECO:0000313" key="12">
    <source>
        <dbReference type="EMBL" id="MBC5784237.1"/>
    </source>
</evidence>
<comment type="subcellular location">
    <subcellularLocation>
        <location evidence="2">Cell inner membrane</location>
        <topology evidence="2">Multi-pass membrane protein</topology>
    </subcellularLocation>
</comment>
<dbReference type="EC" id="2.7.13.3" evidence="3"/>
<dbReference type="SUPFAM" id="SSF55785">
    <property type="entry name" value="PYP-like sensor domain (PAS domain)"/>
    <property type="match status" value="2"/>
</dbReference>
<evidence type="ECO:0000256" key="5">
    <source>
        <dbReference type="ARBA" id="ARBA00022679"/>
    </source>
</evidence>
<dbReference type="InterPro" id="IPR011006">
    <property type="entry name" value="CheY-like_superfamily"/>
</dbReference>
<keyword evidence="4 7" id="KW-0597">Phosphoprotein</keyword>
<dbReference type="PRINTS" id="PR00344">
    <property type="entry name" value="BCTRLSENSOR"/>
</dbReference>
<dbReference type="RefSeq" id="WP_187076987.1">
    <property type="nucleotide sequence ID" value="NZ_JACORT010000006.1"/>
</dbReference>
<dbReference type="EMBL" id="JACORT010000006">
    <property type="protein sequence ID" value="MBC5784237.1"/>
    <property type="molecule type" value="Genomic_DNA"/>
</dbReference>
<dbReference type="SMART" id="SM00448">
    <property type="entry name" value="REC"/>
    <property type="match status" value="1"/>
</dbReference>
<evidence type="ECO:0000256" key="3">
    <source>
        <dbReference type="ARBA" id="ARBA00012438"/>
    </source>
</evidence>
<dbReference type="PANTHER" id="PTHR43547">
    <property type="entry name" value="TWO-COMPONENT HISTIDINE KINASE"/>
    <property type="match status" value="1"/>
</dbReference>
<evidence type="ECO:0000256" key="1">
    <source>
        <dbReference type="ARBA" id="ARBA00000085"/>
    </source>
</evidence>
<feature type="domain" description="Histidine kinase" evidence="9">
    <location>
        <begin position="327"/>
        <end position="544"/>
    </location>
</feature>
<feature type="domain" description="Response regulatory" evidence="10">
    <location>
        <begin position="567"/>
        <end position="683"/>
    </location>
</feature>
<sequence>MNEVPAAALQPLLMGSASRGGAAAGVTGQLLLDTDWAATPLGPMERWPQALRIAVSICLNSRFPMFVWWGPAAINIYNDAYIPILGKRHPEAFGRPAQETWHEIWDVVGAQREAVMERGESTWNERVLLVMERNGFREDTWFTWSYSAIYDEDGKVGGMFCACSEETGRVLAERERDRLVREAQDAARTLRTWFDNAPGFVALLRGPDFVFELVNQAYYQLVGHRHLEGRPALRALPEVESQGYFDLLQQVYETGEPFVGRAMRLVLQKTPDAAPVERFVDFLYQPVRDAQGAIVGIFAQGHDVTEQVQAAAALEEANQRKDEFLATLAHELRNPLAPIRQAALVAKTSGDDKRKKWALDVIERQVGHMALLLDDLLDVSRISRGKLQLRPAPVDLKAVVDAAVETAWPLIEARQHRLEVVLPEEPIQLVADAVRLAQVLGNLLSNAAKYTDPGGHIRLSAEQRGGRLLLRVRDNGIGLSPEDVEPIFGMFSQVTAAAERAQGGLGIGLALSRGLVQLHGGTLQATSAGRGQGSEFTVTLPLPARPADEAPPAPAAAGERAAGQPRSVLIADDNPDALSTMSLLLEMEGHEVHSAADGEQALARAEALHPDVVILDIGMPRMSGHEVAERIRASDWGRDALLIALTGWGQAHDQERARAAGFDHHCTKPVDVGELLALVQGESKSEA</sequence>
<dbReference type="Proteomes" id="UP000608513">
    <property type="component" value="Unassembled WGS sequence"/>
</dbReference>
<dbReference type="AlphaFoldDB" id="A0A923MUZ7"/>
<dbReference type="FunFam" id="3.30.565.10:FF:000006">
    <property type="entry name" value="Sensor histidine kinase WalK"/>
    <property type="match status" value="1"/>
</dbReference>
<evidence type="ECO:0000313" key="13">
    <source>
        <dbReference type="Proteomes" id="UP000608513"/>
    </source>
</evidence>
<dbReference type="CDD" id="cd00082">
    <property type="entry name" value="HisKA"/>
    <property type="match status" value="1"/>
</dbReference>
<name>A0A923MUZ7_9BURK</name>
<comment type="catalytic activity">
    <reaction evidence="1">
        <text>ATP + protein L-histidine = ADP + protein N-phospho-L-histidine.</text>
        <dbReference type="EC" id="2.7.13.3"/>
    </reaction>
</comment>